<dbReference type="Gene3D" id="3.30.160.20">
    <property type="match status" value="1"/>
</dbReference>
<reference evidence="2" key="1">
    <citation type="submission" date="2016-03" db="EMBL/GenBank/DDBJ databases">
        <authorList>
            <person name="Loux Valentin"/>
        </authorList>
    </citation>
    <scope>NUCLEOTIDE SEQUENCE [LARGE SCALE GENOMIC DNA]</scope>
    <source>
        <strain evidence="2">C1</strain>
    </source>
</reference>
<organism evidence="1 2">
    <name type="scientific">Anaplasma phagocytophilum</name>
    <name type="common">Ehrlichia phagocytophila</name>
    <dbReference type="NCBI Taxonomy" id="948"/>
    <lineage>
        <taxon>Bacteria</taxon>
        <taxon>Pseudomonadati</taxon>
        <taxon>Pseudomonadota</taxon>
        <taxon>Alphaproteobacteria</taxon>
        <taxon>Rickettsiales</taxon>
        <taxon>Anaplasmataceae</taxon>
        <taxon>Anaplasma</taxon>
        <taxon>phagocytophilum group</taxon>
    </lineage>
</organism>
<evidence type="ECO:0000313" key="2">
    <source>
        <dbReference type="Proteomes" id="UP000078419"/>
    </source>
</evidence>
<dbReference type="EMBL" id="FLLR01000099">
    <property type="protein sequence ID" value="SBO14899.1"/>
    <property type="molecule type" value="Genomic_DNA"/>
</dbReference>
<dbReference type="AlphaFoldDB" id="A0AA45UU24"/>
<dbReference type="Proteomes" id="UP000078419">
    <property type="component" value="Unassembled WGS sequence"/>
</dbReference>
<sequence>MDHEIDIKILEKDLRIDTYRASGAGGSMLIKLKVRFVSLAVIRTLSSY</sequence>
<dbReference type="InterPro" id="IPR045853">
    <property type="entry name" value="Pep_chain_release_fac_I_sf"/>
</dbReference>
<gene>
    <name evidence="1" type="primary">prfB_2</name>
    <name evidence="1" type="ORF">ANAPC1_01275</name>
</gene>
<proteinExistence type="predicted"/>
<dbReference type="SUPFAM" id="SSF75620">
    <property type="entry name" value="Release factor"/>
    <property type="match status" value="1"/>
</dbReference>
<name>A0AA45UU24_ANAPH</name>
<accession>A0AA45UU24</accession>
<evidence type="ECO:0000313" key="1">
    <source>
        <dbReference type="EMBL" id="SBO14899.1"/>
    </source>
</evidence>
<protein>
    <submittedName>
        <fullName evidence="1">Peptide chain release factor 2</fullName>
    </submittedName>
</protein>
<comment type="caution">
    <text evidence="1">The sequence shown here is derived from an EMBL/GenBank/DDBJ whole genome shotgun (WGS) entry which is preliminary data.</text>
</comment>